<evidence type="ECO:0000313" key="2">
    <source>
        <dbReference type="EMBL" id="GAA1235072.1"/>
    </source>
</evidence>
<sequence length="75" mass="8036">MTELPDRREPGSRLAAPLRSNSGAVRAGVITPAEPLWPSTDPEATGDPYADHLQHVLDGLNALGTPNDEQEGLHR</sequence>
<dbReference type="RefSeq" id="WP_253863401.1">
    <property type="nucleotide sequence ID" value="NZ_BAAALN010000005.1"/>
</dbReference>
<comment type="caution">
    <text evidence="2">The sequence shown here is derived from an EMBL/GenBank/DDBJ whole genome shotgun (WGS) entry which is preliminary data.</text>
</comment>
<feature type="compositionally biased region" description="Basic and acidic residues" evidence="1">
    <location>
        <begin position="1"/>
        <end position="11"/>
    </location>
</feature>
<organism evidence="2 3">
    <name type="scientific">Prauserella halophila</name>
    <dbReference type="NCBI Taxonomy" id="185641"/>
    <lineage>
        <taxon>Bacteria</taxon>
        <taxon>Bacillati</taxon>
        <taxon>Actinomycetota</taxon>
        <taxon>Actinomycetes</taxon>
        <taxon>Pseudonocardiales</taxon>
        <taxon>Pseudonocardiaceae</taxon>
        <taxon>Prauserella</taxon>
    </lineage>
</organism>
<accession>A0ABP4GTQ1</accession>
<evidence type="ECO:0000313" key="3">
    <source>
        <dbReference type="Proteomes" id="UP001500653"/>
    </source>
</evidence>
<feature type="region of interest" description="Disordered" evidence="1">
    <location>
        <begin position="1"/>
        <end position="50"/>
    </location>
</feature>
<dbReference type="Proteomes" id="UP001500653">
    <property type="component" value="Unassembled WGS sequence"/>
</dbReference>
<gene>
    <name evidence="2" type="ORF">GCM10009676_18660</name>
</gene>
<protein>
    <submittedName>
        <fullName evidence="2">Uncharacterized protein</fullName>
    </submittedName>
</protein>
<keyword evidence="3" id="KW-1185">Reference proteome</keyword>
<proteinExistence type="predicted"/>
<dbReference type="EMBL" id="BAAALN010000005">
    <property type="protein sequence ID" value="GAA1235072.1"/>
    <property type="molecule type" value="Genomic_DNA"/>
</dbReference>
<name>A0ABP4GTQ1_9PSEU</name>
<evidence type="ECO:0000256" key="1">
    <source>
        <dbReference type="SAM" id="MobiDB-lite"/>
    </source>
</evidence>
<reference evidence="3" key="1">
    <citation type="journal article" date="2019" name="Int. J. Syst. Evol. Microbiol.">
        <title>The Global Catalogue of Microorganisms (GCM) 10K type strain sequencing project: providing services to taxonomists for standard genome sequencing and annotation.</title>
        <authorList>
            <consortium name="The Broad Institute Genomics Platform"/>
            <consortium name="The Broad Institute Genome Sequencing Center for Infectious Disease"/>
            <person name="Wu L."/>
            <person name="Ma J."/>
        </authorList>
    </citation>
    <scope>NUCLEOTIDE SEQUENCE [LARGE SCALE GENOMIC DNA]</scope>
    <source>
        <strain evidence="3">JCM 13023</strain>
    </source>
</reference>